<keyword evidence="8 10" id="KW-0411">Iron-sulfur</keyword>
<keyword evidence="2 10" id="KW-0004">4Fe-4S</keyword>
<dbReference type="GO" id="GO:0046872">
    <property type="term" value="F:metal ion binding"/>
    <property type="evidence" value="ECO:0007669"/>
    <property type="project" value="UniProtKB-KW"/>
</dbReference>
<dbReference type="OrthoDB" id="9789936at2"/>
<dbReference type="HAMAP" id="MF_00463">
    <property type="entry name" value="RsxB_RnfB"/>
    <property type="match status" value="1"/>
</dbReference>
<feature type="binding site" evidence="10">
    <location>
        <position position="53"/>
    </location>
    <ligand>
        <name>[4Fe-4S] cluster</name>
        <dbReference type="ChEBI" id="CHEBI:49883"/>
        <label>1</label>
    </ligand>
</feature>
<keyword evidence="5 10" id="KW-1278">Translocase</keyword>
<dbReference type="Pfam" id="PF04060">
    <property type="entry name" value="FeS"/>
    <property type="match status" value="1"/>
</dbReference>
<evidence type="ECO:0000256" key="3">
    <source>
        <dbReference type="ARBA" id="ARBA00022723"/>
    </source>
</evidence>
<comment type="subcellular location">
    <subcellularLocation>
        <location evidence="10">Cell membrane</location>
    </subcellularLocation>
</comment>
<feature type="binding site" evidence="10">
    <location>
        <position position="183"/>
    </location>
    <ligand>
        <name>[4Fe-4S] cluster</name>
        <dbReference type="ChEBI" id="CHEBI:49883"/>
        <label>2</label>
    </ligand>
</feature>
<feature type="domain" description="4Fe-4S ferredoxin-type" evidence="13">
    <location>
        <begin position="133"/>
        <end position="163"/>
    </location>
</feature>
<dbReference type="GO" id="GO:0005886">
    <property type="term" value="C:plasma membrane"/>
    <property type="evidence" value="ECO:0007669"/>
    <property type="project" value="UniProtKB-SubCell"/>
</dbReference>
<evidence type="ECO:0000259" key="13">
    <source>
        <dbReference type="PROSITE" id="PS51379"/>
    </source>
</evidence>
<keyword evidence="16" id="KW-1185">Reference proteome</keyword>
<keyword evidence="9 10" id="KW-0472">Membrane</keyword>
<evidence type="ECO:0000256" key="11">
    <source>
        <dbReference type="SAM" id="MobiDB-lite"/>
    </source>
</evidence>
<comment type="caution">
    <text evidence="10">Lacks conserved residue(s) required for the propagation of feature annotation.</text>
</comment>
<evidence type="ECO:0000256" key="1">
    <source>
        <dbReference type="ARBA" id="ARBA00022448"/>
    </source>
</evidence>
<comment type="cofactor">
    <cofactor evidence="10">
        <name>[4Fe-4S] cluster</name>
        <dbReference type="ChEBI" id="CHEBI:49883"/>
    </cofactor>
    <text evidence="10">Binds 3 [4Fe-4S] clusters.</text>
</comment>
<name>A0A0S2I5D4_9BACT</name>
<feature type="compositionally biased region" description="Low complexity" evidence="11">
    <location>
        <begin position="284"/>
        <end position="298"/>
    </location>
</feature>
<gene>
    <name evidence="10 15" type="primary">rnfB</name>
    <name evidence="15" type="ORF">L21SP5_03914</name>
</gene>
<feature type="domain" description="4Fe-4S ferredoxin-type" evidence="13">
    <location>
        <begin position="243"/>
        <end position="270"/>
    </location>
</feature>
<evidence type="ECO:0000256" key="6">
    <source>
        <dbReference type="ARBA" id="ARBA00022982"/>
    </source>
</evidence>
<keyword evidence="4 10" id="KW-0677">Repeat</keyword>
<evidence type="ECO:0000313" key="16">
    <source>
        <dbReference type="Proteomes" id="UP000064893"/>
    </source>
</evidence>
<proteinExistence type="inferred from homology"/>
<dbReference type="AlphaFoldDB" id="A0A0S2I5D4"/>
<comment type="similarity">
    <text evidence="10">Belongs to the 4Fe4S bacterial-type ferredoxin family. RnfB subfamily.</text>
</comment>
<dbReference type="STRING" id="1307839.L21SP5_03914"/>
<dbReference type="GO" id="GO:0009055">
    <property type="term" value="F:electron transfer activity"/>
    <property type="evidence" value="ECO:0007669"/>
    <property type="project" value="InterPro"/>
</dbReference>
<dbReference type="InterPro" id="IPR017900">
    <property type="entry name" value="4Fe4S_Fe_S_CS"/>
</dbReference>
<feature type="binding site" evidence="10">
    <location>
        <position position="173"/>
    </location>
    <ligand>
        <name>[4Fe-4S] cluster</name>
        <dbReference type="ChEBI" id="CHEBI:49883"/>
        <label>3</label>
    </ligand>
</feature>
<keyword evidence="7 10" id="KW-0408">Iron</keyword>
<dbReference type="KEGG" id="blq:L21SP5_03914"/>
<evidence type="ECO:0000256" key="10">
    <source>
        <dbReference type="HAMAP-Rule" id="MF_00463"/>
    </source>
</evidence>
<feature type="binding site" evidence="10">
    <location>
        <position position="149"/>
    </location>
    <ligand>
        <name>[4Fe-4S] cluster</name>
        <dbReference type="ChEBI" id="CHEBI:49883"/>
        <label>2</label>
    </ligand>
</feature>
<dbReference type="NCBIfam" id="TIGR01944">
    <property type="entry name" value="rnfB"/>
    <property type="match status" value="1"/>
</dbReference>
<evidence type="ECO:0000256" key="7">
    <source>
        <dbReference type="ARBA" id="ARBA00023004"/>
    </source>
</evidence>
<dbReference type="Pfam" id="PF14697">
    <property type="entry name" value="Fer4_21"/>
    <property type="match status" value="1"/>
</dbReference>
<feature type="domain" description="4Fe-4S ferredoxin-type" evidence="13">
    <location>
        <begin position="164"/>
        <end position="193"/>
    </location>
</feature>
<evidence type="ECO:0000313" key="15">
    <source>
        <dbReference type="EMBL" id="ALO17505.1"/>
    </source>
</evidence>
<keyword evidence="12" id="KW-1133">Transmembrane helix</keyword>
<feature type="binding site" evidence="10">
    <location>
        <position position="139"/>
    </location>
    <ligand>
        <name>[4Fe-4S] cluster</name>
        <dbReference type="ChEBI" id="CHEBI:49883"/>
        <label>2</label>
    </ligand>
</feature>
<dbReference type="PROSITE" id="PS00198">
    <property type="entry name" value="4FE4S_FER_1"/>
    <property type="match status" value="2"/>
</dbReference>
<protein>
    <recommendedName>
        <fullName evidence="10">Ion-translocating oxidoreductase complex subunit B</fullName>
        <ecNumber evidence="10">7.-.-.-</ecNumber>
    </recommendedName>
    <alternativeName>
        <fullName evidence="10">Rnf electron transport complex subunit B</fullName>
    </alternativeName>
</protein>
<dbReference type="PROSITE" id="PS51379">
    <property type="entry name" value="4FE4S_FER_2"/>
    <property type="match status" value="4"/>
</dbReference>
<dbReference type="InterPro" id="IPR007202">
    <property type="entry name" value="4Fe-4S_dom"/>
</dbReference>
<dbReference type="PATRIC" id="fig|1307839.3.peg.4179"/>
<dbReference type="NCBIfam" id="NF005504">
    <property type="entry name" value="PRK07118.1-3"/>
    <property type="match status" value="1"/>
</dbReference>
<sequence length="328" mass="35528">MSDIIIYTVITLSALGAVAAVVLFFIAKKFKVYEDPRIDQVEEILPAANCGGCGFPGCRNFAEALVKADDISDFNCPVGGNDTMNAVAKVLGKELEEKEPQIAVVRCNGTPEHRKRVTNYEGASSCAIAHNLYTGETDCPYGCLGEGDCVEACDFDAIYMDEKTGLPVIKDNCVACGACVDACPRNIIELRNRGKKERRIYVSCVNEDKGGVAKKACSVACIGCGKCVKECPFDAITMVNNLAYIDYDKCKLCRKCAPVCPTGAILEDNFPPRKAKPKADPAKAKAATTAKAATQQQKPEAKKQNPEKQEKKDQDSENKTENNNNQNN</sequence>
<feature type="domain" description="4Fe-4S ferredoxin-type" evidence="13">
    <location>
        <begin position="210"/>
        <end position="241"/>
    </location>
</feature>
<evidence type="ECO:0000259" key="14">
    <source>
        <dbReference type="PROSITE" id="PS51656"/>
    </source>
</evidence>
<feature type="binding site" evidence="10">
    <location>
        <position position="76"/>
    </location>
    <ligand>
        <name>[4Fe-4S] cluster</name>
        <dbReference type="ChEBI" id="CHEBI:49883"/>
        <label>1</label>
    </ligand>
</feature>
<keyword evidence="10" id="KW-1003">Cell membrane</keyword>
<keyword evidence="6 10" id="KW-0249">Electron transport</keyword>
<feature type="binding site" evidence="10">
    <location>
        <position position="176"/>
    </location>
    <ligand>
        <name>[4Fe-4S] cluster</name>
        <dbReference type="ChEBI" id="CHEBI:49883"/>
        <label>3</label>
    </ligand>
</feature>
<feature type="region of interest" description="Disordered" evidence="11">
    <location>
        <begin position="271"/>
        <end position="328"/>
    </location>
</feature>
<dbReference type="Gene3D" id="3.30.70.20">
    <property type="match status" value="2"/>
</dbReference>
<evidence type="ECO:0000256" key="9">
    <source>
        <dbReference type="ARBA" id="ARBA00023136"/>
    </source>
</evidence>
<dbReference type="Proteomes" id="UP000064893">
    <property type="component" value="Chromosome"/>
</dbReference>
<dbReference type="EC" id="7.-.-.-" evidence="10"/>
<dbReference type="Pfam" id="PF12838">
    <property type="entry name" value="Fer4_7"/>
    <property type="match status" value="1"/>
</dbReference>
<dbReference type="GO" id="GO:0051539">
    <property type="term" value="F:4 iron, 4 sulfur cluster binding"/>
    <property type="evidence" value="ECO:0007669"/>
    <property type="project" value="UniProtKB-UniRule"/>
</dbReference>
<evidence type="ECO:0000256" key="4">
    <source>
        <dbReference type="ARBA" id="ARBA00022737"/>
    </source>
</evidence>
<feature type="transmembrane region" description="Helical" evidence="12">
    <location>
        <begin position="6"/>
        <end position="27"/>
    </location>
</feature>
<reference evidence="15 16" key="1">
    <citation type="submission" date="2015-11" db="EMBL/GenBank/DDBJ databases">
        <title>Description and complete genome sequence of a novel strain predominating in hypersaline microbial mats and representing a new family of the Bacteriodetes phylum.</title>
        <authorList>
            <person name="Spring S."/>
            <person name="Bunk B."/>
            <person name="Sproer C."/>
            <person name="Klenk H.-P."/>
        </authorList>
    </citation>
    <scope>NUCLEOTIDE SEQUENCE [LARGE SCALE GENOMIC DNA]</scope>
    <source>
        <strain evidence="15 16">L21-Spi-D4</strain>
    </source>
</reference>
<feature type="binding site" evidence="10">
    <location>
        <position position="58"/>
    </location>
    <ligand>
        <name>[4Fe-4S] cluster</name>
        <dbReference type="ChEBI" id="CHEBI:49883"/>
        <label>1</label>
    </ligand>
</feature>
<feature type="binding site" evidence="10">
    <location>
        <position position="179"/>
    </location>
    <ligand>
        <name>[4Fe-4S] cluster</name>
        <dbReference type="ChEBI" id="CHEBI:49883"/>
        <label>3</label>
    </ligand>
</feature>
<accession>A0A0S2I5D4</accession>
<keyword evidence="12" id="KW-0812">Transmembrane</keyword>
<keyword evidence="3 10" id="KW-0479">Metal-binding</keyword>
<feature type="binding site" evidence="10">
    <location>
        <position position="50"/>
    </location>
    <ligand>
        <name>[4Fe-4S] cluster</name>
        <dbReference type="ChEBI" id="CHEBI:49883"/>
        <label>1</label>
    </ligand>
</feature>
<feature type="binding site" evidence="10">
    <location>
        <position position="143"/>
    </location>
    <ligand>
        <name>[4Fe-4S] cluster</name>
        <dbReference type="ChEBI" id="CHEBI:49883"/>
        <label>2</label>
    </ligand>
</feature>
<feature type="domain" description="4Fe-4S" evidence="14">
    <location>
        <begin position="33"/>
        <end position="93"/>
    </location>
</feature>
<dbReference type="GO" id="GO:0022900">
    <property type="term" value="P:electron transport chain"/>
    <property type="evidence" value="ECO:0007669"/>
    <property type="project" value="UniProtKB-UniRule"/>
</dbReference>
<organism evidence="15 16">
    <name type="scientific">Salinivirga cyanobacteriivorans</name>
    <dbReference type="NCBI Taxonomy" id="1307839"/>
    <lineage>
        <taxon>Bacteria</taxon>
        <taxon>Pseudomonadati</taxon>
        <taxon>Bacteroidota</taxon>
        <taxon>Bacteroidia</taxon>
        <taxon>Bacteroidales</taxon>
        <taxon>Salinivirgaceae</taxon>
        <taxon>Salinivirga</taxon>
    </lineage>
</organism>
<comment type="function">
    <text evidence="10">Part of a membrane-bound complex that couples electron transfer with translocation of ions across the membrane.</text>
</comment>
<evidence type="ECO:0000256" key="8">
    <source>
        <dbReference type="ARBA" id="ARBA00023014"/>
    </source>
</evidence>
<evidence type="ECO:0000256" key="12">
    <source>
        <dbReference type="SAM" id="Phobius"/>
    </source>
</evidence>
<evidence type="ECO:0000256" key="2">
    <source>
        <dbReference type="ARBA" id="ARBA00022485"/>
    </source>
</evidence>
<feature type="region of interest" description="Hydrophobic" evidence="10">
    <location>
        <begin position="1"/>
        <end position="27"/>
    </location>
</feature>
<dbReference type="InterPro" id="IPR017896">
    <property type="entry name" value="4Fe4S_Fe-S-bd"/>
</dbReference>
<dbReference type="PROSITE" id="PS51656">
    <property type="entry name" value="4FE4S"/>
    <property type="match status" value="1"/>
</dbReference>
<keyword evidence="1 10" id="KW-0813">Transport</keyword>
<dbReference type="PANTHER" id="PTHR43560">
    <property type="entry name" value="ION-TRANSLOCATING OXIDOREDUCTASE COMPLEX SUBUNIT B"/>
    <property type="match status" value="1"/>
</dbReference>
<dbReference type="InterPro" id="IPR010207">
    <property type="entry name" value="Elect_transpt_cplx_RnfB/RsxB"/>
</dbReference>
<comment type="subunit">
    <text evidence="10">The complex is composed of six subunits: RnfA, RnfB, RnfC, RnfD, RnfE and RnfG.</text>
</comment>
<dbReference type="Gene3D" id="1.10.15.40">
    <property type="entry name" value="Electron transport complex subunit B, putative Fe-S cluster"/>
    <property type="match status" value="1"/>
</dbReference>
<dbReference type="CDD" id="cd10549">
    <property type="entry name" value="MtMvhB_like"/>
    <property type="match status" value="1"/>
</dbReference>
<feature type="compositionally biased region" description="Basic and acidic residues" evidence="11">
    <location>
        <begin position="299"/>
        <end position="320"/>
    </location>
</feature>
<evidence type="ECO:0000256" key="5">
    <source>
        <dbReference type="ARBA" id="ARBA00022967"/>
    </source>
</evidence>
<dbReference type="PANTHER" id="PTHR43560:SF1">
    <property type="entry name" value="ION-TRANSLOCATING OXIDOREDUCTASE COMPLEX SUBUNIT B"/>
    <property type="match status" value="1"/>
</dbReference>
<dbReference type="SUPFAM" id="SSF54862">
    <property type="entry name" value="4Fe-4S ferredoxins"/>
    <property type="match status" value="2"/>
</dbReference>
<dbReference type="InterPro" id="IPR050395">
    <property type="entry name" value="4Fe4S_Ferredoxin_RnfB"/>
</dbReference>
<feature type="binding site" evidence="10">
    <location>
        <position position="153"/>
    </location>
    <ligand>
        <name>[4Fe-4S] cluster</name>
        <dbReference type="ChEBI" id="CHEBI:49883"/>
        <label>3</label>
    </ligand>
</feature>
<dbReference type="EMBL" id="CP013118">
    <property type="protein sequence ID" value="ALO17505.1"/>
    <property type="molecule type" value="Genomic_DNA"/>
</dbReference>